<evidence type="ECO:0000313" key="1">
    <source>
        <dbReference type="EMBL" id="MBO2450815.1"/>
    </source>
</evidence>
<evidence type="ECO:0000313" key="2">
    <source>
        <dbReference type="Proteomes" id="UP000669179"/>
    </source>
</evidence>
<dbReference type="AlphaFoldDB" id="A0A939PDW5"/>
<keyword evidence="2" id="KW-1185">Reference proteome</keyword>
<accession>A0A939PDW5</accession>
<proteinExistence type="predicted"/>
<sequence length="121" mass="13523">MNVTVNRSSVAAGDDAIPHDEVVEVAPDVPLSKVVADLLARYYLATIVGGQATWILESDRPLAVVAQQWQRPRYLVDPDLPISSFEVDGRGVSLMFRYWLQNDPDHVFDELAAGRRPPRRP</sequence>
<dbReference type="EMBL" id="JAGEOJ010000011">
    <property type="protein sequence ID" value="MBO2450815.1"/>
    <property type="molecule type" value="Genomic_DNA"/>
</dbReference>
<name>A0A939PDW5_9ACTN</name>
<dbReference type="Proteomes" id="UP000669179">
    <property type="component" value="Unassembled WGS sequence"/>
</dbReference>
<organism evidence="1 2">
    <name type="scientific">Actinomadura barringtoniae</name>
    <dbReference type="NCBI Taxonomy" id="1427535"/>
    <lineage>
        <taxon>Bacteria</taxon>
        <taxon>Bacillati</taxon>
        <taxon>Actinomycetota</taxon>
        <taxon>Actinomycetes</taxon>
        <taxon>Streptosporangiales</taxon>
        <taxon>Thermomonosporaceae</taxon>
        <taxon>Actinomadura</taxon>
    </lineage>
</organism>
<gene>
    <name evidence="1" type="ORF">J4573_27205</name>
</gene>
<comment type="caution">
    <text evidence="1">The sequence shown here is derived from an EMBL/GenBank/DDBJ whole genome shotgun (WGS) entry which is preliminary data.</text>
</comment>
<dbReference type="RefSeq" id="WP_208258694.1">
    <property type="nucleotide sequence ID" value="NZ_JAGEOJ010000011.1"/>
</dbReference>
<protein>
    <submittedName>
        <fullName evidence="1">Uncharacterized protein</fullName>
    </submittedName>
</protein>
<reference evidence="1" key="1">
    <citation type="submission" date="2021-03" db="EMBL/GenBank/DDBJ databases">
        <authorList>
            <person name="Kanchanasin P."/>
            <person name="Saeng-In P."/>
            <person name="Phongsopitanun W."/>
            <person name="Yuki M."/>
            <person name="Kudo T."/>
            <person name="Ohkuma M."/>
            <person name="Tanasupawat S."/>
        </authorList>
    </citation>
    <scope>NUCLEOTIDE SEQUENCE</scope>
    <source>
        <strain evidence="1">GKU 128</strain>
    </source>
</reference>